<evidence type="ECO:0000313" key="2">
    <source>
        <dbReference type="Proteomes" id="UP000010319"/>
    </source>
</evidence>
<gene>
    <name evidence="1" type="ORF">yberc0001_930</name>
</gene>
<organism evidence="1 2">
    <name type="scientific">Yersinia bercovieri ATCC 43970</name>
    <dbReference type="NCBI Taxonomy" id="349968"/>
    <lineage>
        <taxon>Bacteria</taxon>
        <taxon>Pseudomonadati</taxon>
        <taxon>Pseudomonadota</taxon>
        <taxon>Gammaproteobacteria</taxon>
        <taxon>Enterobacterales</taxon>
        <taxon>Yersiniaceae</taxon>
        <taxon>Yersinia</taxon>
    </lineage>
</organism>
<comment type="caution">
    <text evidence="1">The sequence shown here is derived from an EMBL/GenBank/DDBJ whole genome shotgun (WGS) entry which is preliminary data.</text>
</comment>
<sequence>MHLKGAFIGSLMLFSAGGVKEMGTVMQRELSSGSGSKKPAFGAG</sequence>
<keyword evidence="2" id="KW-1185">Reference proteome</keyword>
<accession>A0ABM9Y338</accession>
<dbReference type="Proteomes" id="UP000010319">
    <property type="component" value="Unassembled WGS sequence"/>
</dbReference>
<protein>
    <submittedName>
        <fullName evidence="1">Uncharacterized protein</fullName>
    </submittedName>
</protein>
<evidence type="ECO:0000313" key="1">
    <source>
        <dbReference type="EMBL" id="EEQ08128.1"/>
    </source>
</evidence>
<proteinExistence type="predicted"/>
<reference evidence="1" key="1">
    <citation type="submission" date="2008-12" db="EMBL/GenBank/DDBJ databases">
        <title>Annotation of the Yersinia bercovieri ATCC 43970 genome.</title>
        <authorList>
            <person name="Read T.D."/>
            <person name="Akmal A."/>
            <person name="Bishop-Lilly K."/>
            <person name="Chen P.E."/>
            <person name="Cook C."/>
            <person name="Kiley M.P."/>
            <person name="Lentz S."/>
            <person name="Mateczun A."/>
            <person name="Nagarajan N."/>
            <person name="Nolan N."/>
            <person name="Osborne B.I."/>
            <person name="Pop M."/>
            <person name="Sozhamannan S."/>
            <person name="Stewart A.C."/>
            <person name="Sulakvelidze A."/>
            <person name="Thomason B."/>
            <person name="Willner K."/>
            <person name="Zwick M.E."/>
        </authorList>
    </citation>
    <scope>NUCLEOTIDE SEQUENCE [LARGE SCALE GENOMIC DNA]</scope>
    <source>
        <strain evidence="1">ATCC 43970</strain>
    </source>
</reference>
<dbReference type="EMBL" id="AALC02000004">
    <property type="protein sequence ID" value="EEQ08128.1"/>
    <property type="molecule type" value="Genomic_DNA"/>
</dbReference>
<name>A0ABM9Y338_YERBE</name>